<keyword evidence="7" id="KW-0067">ATP-binding</keyword>
<dbReference type="Gene3D" id="3.30.450.280">
    <property type="entry name" value="GAF domain"/>
    <property type="match status" value="1"/>
</dbReference>
<accession>A0A1Q5PQY2</accession>
<dbReference type="PANTHER" id="PTHR41523">
    <property type="entry name" value="TWO-COMPONENT SYSTEM SENSOR PROTEIN"/>
    <property type="match status" value="1"/>
</dbReference>
<dbReference type="SMART" id="SM00911">
    <property type="entry name" value="HWE_HK"/>
    <property type="match status" value="1"/>
</dbReference>
<dbReference type="RefSeq" id="WP_073708729.1">
    <property type="nucleotide sequence ID" value="NZ_MQSV01000001.1"/>
</dbReference>
<dbReference type="PROSITE" id="PS50109">
    <property type="entry name" value="HIS_KIN"/>
    <property type="match status" value="1"/>
</dbReference>
<comment type="caution">
    <text evidence="9">The sequence shown here is derived from an EMBL/GenBank/DDBJ whole genome shotgun (WGS) entry which is preliminary data.</text>
</comment>
<evidence type="ECO:0000256" key="3">
    <source>
        <dbReference type="ARBA" id="ARBA00022553"/>
    </source>
</evidence>
<dbReference type="InterPro" id="IPR022066">
    <property type="entry name" value="PdtaS_GAF"/>
</dbReference>
<dbReference type="Pfam" id="PF07568">
    <property type="entry name" value="HisKA_2"/>
    <property type="match status" value="1"/>
</dbReference>
<dbReference type="Pfam" id="PF12282">
    <property type="entry name" value="GAF_PdtaS"/>
    <property type="match status" value="1"/>
</dbReference>
<gene>
    <name evidence="9" type="ORF">BSR29_02575</name>
</gene>
<dbReference type="STRING" id="1921764.BSR28_08555"/>
<sequence>MQNLTEIVRENSSLDLSEADLDWLHVLVADWQILSDLAPADLILWVLREDGNFIAAAHCRPSTAATVHLDDIVGLYRPTSRCEALRAALEEKRVSVPSAPRWAGSYSVQETVVPVVRQGRAIAVLTAESNLGAATSFTNGDRWFYDSADLLMKMISTGDYPYEATPSSAFNGAPRVIDGLVRLDEEGVVLGISPNARSCFRRLGVSGHLLGTILVEQVTAKVSDGINTVDEALPLVLMGRAAWRTEVESAGATISLRALPLRISGERCGAIVLCRDVSEVRRIEREIMSKEATIREIHHRVKNNLATVSALIRLQSRRSDNPQVKAALAEAERRVSTISTVHEALSSSLEPDLEYTSVARTIVTNAALLASSKPGIETVLEGSFGRVDADCASTLSTVLAELVANAVEHGYPDGAGRIEVLVERGERSVRVTVRDFGPGIDLDRTGKGLGTQIVSSLVTAELRGQIQWLRREEGGTDAIFTAVVDRAARREGSEA</sequence>
<keyword evidence="10" id="KW-1185">Reference proteome</keyword>
<evidence type="ECO:0000313" key="10">
    <source>
        <dbReference type="Proteomes" id="UP000186785"/>
    </source>
</evidence>
<proteinExistence type="predicted"/>
<dbReference type="SUPFAM" id="SSF55874">
    <property type="entry name" value="ATPase domain of HSP90 chaperone/DNA topoisomerase II/histidine kinase"/>
    <property type="match status" value="1"/>
</dbReference>
<dbReference type="Gene3D" id="3.30.565.10">
    <property type="entry name" value="Histidine kinase-like ATPase, C-terminal domain"/>
    <property type="match status" value="1"/>
</dbReference>
<dbReference type="Gene3D" id="3.30.450.20">
    <property type="entry name" value="PAS domain"/>
    <property type="match status" value="1"/>
</dbReference>
<dbReference type="SMART" id="SM00387">
    <property type="entry name" value="HATPase_c"/>
    <property type="match status" value="1"/>
</dbReference>
<dbReference type="GO" id="GO:0005524">
    <property type="term" value="F:ATP binding"/>
    <property type="evidence" value="ECO:0007669"/>
    <property type="project" value="UniProtKB-KW"/>
</dbReference>
<evidence type="ECO:0000256" key="1">
    <source>
        <dbReference type="ARBA" id="ARBA00000085"/>
    </source>
</evidence>
<evidence type="ECO:0000256" key="4">
    <source>
        <dbReference type="ARBA" id="ARBA00022679"/>
    </source>
</evidence>
<dbReference type="InterPro" id="IPR011102">
    <property type="entry name" value="Sig_transdc_His_kinase_HWE"/>
</dbReference>
<keyword evidence="3" id="KW-0597">Phosphoprotein</keyword>
<dbReference type="InterPro" id="IPR003594">
    <property type="entry name" value="HATPase_dom"/>
</dbReference>
<evidence type="ECO:0000256" key="7">
    <source>
        <dbReference type="ARBA" id="ARBA00022840"/>
    </source>
</evidence>
<dbReference type="Proteomes" id="UP000186785">
    <property type="component" value="Unassembled WGS sequence"/>
</dbReference>
<name>A0A1Q5PQY2_9ACTO</name>
<dbReference type="PANTHER" id="PTHR41523:SF8">
    <property type="entry name" value="ETHYLENE RESPONSE SENSOR PROTEIN"/>
    <property type="match status" value="1"/>
</dbReference>
<dbReference type="Pfam" id="PF02518">
    <property type="entry name" value="HATPase_c"/>
    <property type="match status" value="1"/>
</dbReference>
<keyword evidence="5" id="KW-0547">Nucleotide-binding</keyword>
<dbReference type="InterPro" id="IPR005467">
    <property type="entry name" value="His_kinase_dom"/>
</dbReference>
<evidence type="ECO:0000256" key="5">
    <source>
        <dbReference type="ARBA" id="ARBA00022741"/>
    </source>
</evidence>
<dbReference type="InterPro" id="IPR038424">
    <property type="entry name" value="H_kinase_PdtaS_GAF_sf"/>
</dbReference>
<evidence type="ECO:0000259" key="8">
    <source>
        <dbReference type="PROSITE" id="PS50109"/>
    </source>
</evidence>
<dbReference type="InterPro" id="IPR011495">
    <property type="entry name" value="Sig_transdc_His_kin_sub2_dim/P"/>
</dbReference>
<keyword evidence="6" id="KW-0418">Kinase</keyword>
<dbReference type="EMBL" id="MQSV01000001">
    <property type="protein sequence ID" value="OKL49845.1"/>
    <property type="molecule type" value="Genomic_DNA"/>
</dbReference>
<reference evidence="9 10" key="1">
    <citation type="submission" date="2016-11" db="EMBL/GenBank/DDBJ databases">
        <title>Actinomyces gypaetusis sp. nov. isolated from the vulture Gypaetus barbatus in Qinghai Tibet Plateau China.</title>
        <authorList>
            <person name="Meng X."/>
        </authorList>
    </citation>
    <scope>NUCLEOTIDE SEQUENCE [LARGE SCALE GENOMIC DNA]</scope>
    <source>
        <strain evidence="9 10">VUL4_2</strain>
    </source>
</reference>
<dbReference type="EC" id="2.7.13.3" evidence="2"/>
<dbReference type="GO" id="GO:0004673">
    <property type="term" value="F:protein histidine kinase activity"/>
    <property type="evidence" value="ECO:0007669"/>
    <property type="project" value="UniProtKB-EC"/>
</dbReference>
<keyword evidence="4" id="KW-0808">Transferase</keyword>
<evidence type="ECO:0000313" key="9">
    <source>
        <dbReference type="EMBL" id="OKL49845.1"/>
    </source>
</evidence>
<dbReference type="InterPro" id="IPR036890">
    <property type="entry name" value="HATPase_C_sf"/>
</dbReference>
<evidence type="ECO:0000256" key="2">
    <source>
        <dbReference type="ARBA" id="ARBA00012438"/>
    </source>
</evidence>
<dbReference type="OrthoDB" id="9767435at2"/>
<organism evidence="9 10">
    <name type="scientific">Boudabousia liubingyangii</name>
    <dbReference type="NCBI Taxonomy" id="1921764"/>
    <lineage>
        <taxon>Bacteria</taxon>
        <taxon>Bacillati</taxon>
        <taxon>Actinomycetota</taxon>
        <taxon>Actinomycetes</taxon>
        <taxon>Actinomycetales</taxon>
        <taxon>Actinomycetaceae</taxon>
        <taxon>Boudabousia</taxon>
    </lineage>
</organism>
<comment type="catalytic activity">
    <reaction evidence="1">
        <text>ATP + protein L-histidine = ADP + protein N-phospho-L-histidine.</text>
        <dbReference type="EC" id="2.7.13.3"/>
    </reaction>
</comment>
<protein>
    <recommendedName>
        <fullName evidence="2">histidine kinase</fullName>
        <ecNumber evidence="2">2.7.13.3</ecNumber>
    </recommendedName>
</protein>
<feature type="domain" description="Histidine kinase" evidence="8">
    <location>
        <begin position="296"/>
        <end position="486"/>
    </location>
</feature>
<dbReference type="AlphaFoldDB" id="A0A1Q5PQY2"/>
<evidence type="ECO:0000256" key="6">
    <source>
        <dbReference type="ARBA" id="ARBA00022777"/>
    </source>
</evidence>